<dbReference type="GO" id="GO:0016829">
    <property type="term" value="F:lyase activity"/>
    <property type="evidence" value="ECO:0007669"/>
    <property type="project" value="UniProtKB-KW"/>
</dbReference>
<organism evidence="3 4">
    <name type="scientific">Imhoffiella purpurea</name>
    <dbReference type="NCBI Taxonomy" id="1249627"/>
    <lineage>
        <taxon>Bacteria</taxon>
        <taxon>Pseudomonadati</taxon>
        <taxon>Pseudomonadota</taxon>
        <taxon>Gammaproteobacteria</taxon>
        <taxon>Chromatiales</taxon>
        <taxon>Chromatiaceae</taxon>
        <taxon>Imhoffiella</taxon>
    </lineage>
</organism>
<protein>
    <recommendedName>
        <fullName evidence="5">Cobalamin biosynthesis protein CbiX</fullName>
    </recommendedName>
</protein>
<dbReference type="RefSeq" id="WP_043755125.1">
    <property type="nucleotide sequence ID" value="NZ_AONC01000041.1"/>
</dbReference>
<dbReference type="PATRIC" id="fig|1249627.3.peg.2865"/>
<name>W9VEB1_9GAMM</name>
<dbReference type="Gene3D" id="3.40.50.1400">
    <property type="match status" value="2"/>
</dbReference>
<evidence type="ECO:0000313" key="4">
    <source>
        <dbReference type="Proteomes" id="UP000019460"/>
    </source>
</evidence>
<dbReference type="OrthoDB" id="6146280at2"/>
<evidence type="ECO:0000256" key="1">
    <source>
        <dbReference type="ARBA" id="ARBA00022723"/>
    </source>
</evidence>
<dbReference type="SUPFAM" id="SSF53800">
    <property type="entry name" value="Chelatase"/>
    <property type="match status" value="1"/>
</dbReference>
<accession>W9VEB1</accession>
<evidence type="ECO:0008006" key="5">
    <source>
        <dbReference type="Google" id="ProtNLM"/>
    </source>
</evidence>
<dbReference type="AlphaFoldDB" id="W9VEB1"/>
<comment type="caution">
    <text evidence="3">The sequence shown here is derived from an EMBL/GenBank/DDBJ whole genome shotgun (WGS) entry which is preliminary data.</text>
</comment>
<dbReference type="PANTHER" id="PTHR33542">
    <property type="entry name" value="SIROHYDROCHLORIN FERROCHELATASE, CHLOROPLASTIC"/>
    <property type="match status" value="1"/>
</dbReference>
<dbReference type="Proteomes" id="UP000019460">
    <property type="component" value="Unassembled WGS sequence"/>
</dbReference>
<keyword evidence="1" id="KW-0479">Metal-binding</keyword>
<dbReference type="eggNOG" id="COG2138">
    <property type="taxonomic scope" value="Bacteria"/>
</dbReference>
<gene>
    <name evidence="3" type="ORF">D779_2700</name>
</gene>
<dbReference type="EMBL" id="AONC01000041">
    <property type="protein sequence ID" value="EXJ14367.1"/>
    <property type="molecule type" value="Genomic_DNA"/>
</dbReference>
<dbReference type="GO" id="GO:0046872">
    <property type="term" value="F:metal ion binding"/>
    <property type="evidence" value="ECO:0007669"/>
    <property type="project" value="UniProtKB-KW"/>
</dbReference>
<evidence type="ECO:0000313" key="3">
    <source>
        <dbReference type="EMBL" id="EXJ14367.1"/>
    </source>
</evidence>
<evidence type="ECO:0000256" key="2">
    <source>
        <dbReference type="ARBA" id="ARBA00023239"/>
    </source>
</evidence>
<sequence length="279" mass="30363">MGAILLVDNGSRRAESTLNLRRIASALSERLDKAVLPVSLLHSNQVDPGLLDGRPAETFADAVGRLLADDRRELILLPLFFGPTRAISQFIPDTLSELVRIHGPCRLRTAPVLCPLPGGEPRLVDILADNVDRAASSADSKPSRVVLVDHGSPIPGVTQVRRWLGERLAQRLAPGIRLYEAVMERRPGSEYDFNGELLETLLDRLAEQDTSPIALAMLFMGPGRHAGPGGDISDICRRVETRHPGLQLYPSPLVGTHPGLIDILVSRLRQAETLPAIGY</sequence>
<dbReference type="STRING" id="1249627.D779_2700"/>
<dbReference type="PANTHER" id="PTHR33542:SF3">
    <property type="entry name" value="SIROHYDROCHLORIN FERROCHELATASE, CHLOROPLASTIC"/>
    <property type="match status" value="1"/>
</dbReference>
<proteinExistence type="predicted"/>
<keyword evidence="2" id="KW-0456">Lyase</keyword>
<dbReference type="InterPro" id="IPR050963">
    <property type="entry name" value="Sirohydro_Cobaltochel/CbiX"/>
</dbReference>
<reference evidence="3 4" key="1">
    <citation type="submission" date="2012-11" db="EMBL/GenBank/DDBJ databases">
        <title>Genome assembly of Thiorhodococcus sp. AK35.</title>
        <authorList>
            <person name="Nupur N."/>
            <person name="Khatri I."/>
            <person name="Subramanian S."/>
            <person name="Pinnaka A."/>
        </authorList>
    </citation>
    <scope>NUCLEOTIDE SEQUENCE [LARGE SCALE GENOMIC DNA]</scope>
    <source>
        <strain evidence="3 4">AK35</strain>
    </source>
</reference>
<keyword evidence="4" id="KW-1185">Reference proteome</keyword>
<dbReference type="InterPro" id="IPR002762">
    <property type="entry name" value="CbiX-like"/>
</dbReference>
<dbReference type="Pfam" id="PF01903">
    <property type="entry name" value="CbiX"/>
    <property type="match status" value="1"/>
</dbReference>